<sequence>MDRPIDDPFAALDEQHTFVKPRPGGAPGPRPSASPLAATVVESEAAAPAPGLNPLVTLANRLLLLVPALRATQRVDDPAALRQALAQGIRDFCADAATAGIAPERVMAARYVLCTMLDEAAADTPWGGSGAWAQYSLLAMFHNETRGGEKVFQLMARLAEQPAANRDLLELVYAALALGFEGRWRVVDNGAAQLEAVRDRLAQIVRKERGDHPQALAAHWQVAPLPQRRFSGWLPLAATAAGAALLLALVYSGLSLSLAERSDLVFGQIQALRLTPPVTAPPPPAPVPRLAQLLQPDVKGGLVAVRDEVDRSVVTLRGDGLFAPASATPATGQQALLGRIATALKQLPGTVLVTGHSDSSPIRTARFPSNWHLSQERAEAVQARLVADGLPAERVRAEGRADAEPLVPNDSTSNRALNRRVEITLMVLGRAPVAATAAAPAASGATR</sequence>
<dbReference type="AlphaFoldDB" id="A0A368Y641"/>
<organism evidence="4 5">
    <name type="scientific">Pseudorhodoferax soli</name>
    <dbReference type="NCBI Taxonomy" id="545864"/>
    <lineage>
        <taxon>Bacteria</taxon>
        <taxon>Pseudomonadati</taxon>
        <taxon>Pseudomonadota</taxon>
        <taxon>Betaproteobacteria</taxon>
        <taxon>Burkholderiales</taxon>
        <taxon>Comamonadaceae</taxon>
    </lineage>
</organism>
<dbReference type="NCBIfam" id="TIGR03349">
    <property type="entry name" value="IV_VI_DotU"/>
    <property type="match status" value="1"/>
</dbReference>
<feature type="domain" description="OmpA-like" evidence="3">
    <location>
        <begin position="309"/>
        <end position="429"/>
    </location>
</feature>
<dbReference type="NCBIfam" id="TIGR03350">
    <property type="entry name" value="type_VI_ompA"/>
    <property type="match status" value="1"/>
</dbReference>
<dbReference type="CDD" id="cd07185">
    <property type="entry name" value="OmpA_C-like"/>
    <property type="match status" value="1"/>
</dbReference>
<name>A0A368Y641_9BURK</name>
<dbReference type="Pfam" id="PF00691">
    <property type="entry name" value="OmpA"/>
    <property type="match status" value="1"/>
</dbReference>
<dbReference type="PANTHER" id="PTHR38033">
    <property type="entry name" value="MEMBRANE PROTEIN-RELATED"/>
    <property type="match status" value="1"/>
</dbReference>
<keyword evidence="5" id="KW-1185">Reference proteome</keyword>
<evidence type="ECO:0000313" key="4">
    <source>
        <dbReference type="EMBL" id="RCW75760.1"/>
    </source>
</evidence>
<comment type="caution">
    <text evidence="4">The sequence shown here is derived from an EMBL/GenBank/DDBJ whole genome shotgun (WGS) entry which is preliminary data.</text>
</comment>
<gene>
    <name evidence="4" type="ORF">DES41_101355</name>
</gene>
<evidence type="ECO:0000256" key="2">
    <source>
        <dbReference type="SAM" id="MobiDB-lite"/>
    </source>
</evidence>
<dbReference type="InterPro" id="IPR017732">
    <property type="entry name" value="T4/T6SS_DotU"/>
</dbReference>
<dbReference type="NCBIfam" id="NF005444">
    <property type="entry name" value="PRK07033.1"/>
    <property type="match status" value="1"/>
</dbReference>
<dbReference type="Proteomes" id="UP000252884">
    <property type="component" value="Unassembled WGS sequence"/>
</dbReference>
<dbReference type="Gene3D" id="3.30.1330.60">
    <property type="entry name" value="OmpA-like domain"/>
    <property type="match status" value="1"/>
</dbReference>
<dbReference type="PANTHER" id="PTHR38033:SF1">
    <property type="entry name" value="DOTU FAMILY TYPE IV_VI SECRETION SYSTEM PROTEIN"/>
    <property type="match status" value="1"/>
</dbReference>
<evidence type="ECO:0000259" key="3">
    <source>
        <dbReference type="PROSITE" id="PS51123"/>
    </source>
</evidence>
<dbReference type="Pfam" id="PF09850">
    <property type="entry name" value="DotU"/>
    <property type="match status" value="1"/>
</dbReference>
<dbReference type="InterPro" id="IPR036737">
    <property type="entry name" value="OmpA-like_sf"/>
</dbReference>
<reference evidence="4 5" key="1">
    <citation type="submission" date="2018-07" db="EMBL/GenBank/DDBJ databases">
        <title>Genomic Encyclopedia of Type Strains, Phase IV (KMG-IV): sequencing the most valuable type-strain genomes for metagenomic binning, comparative biology and taxonomic classification.</title>
        <authorList>
            <person name="Goeker M."/>
        </authorList>
    </citation>
    <scope>NUCLEOTIDE SEQUENCE [LARGE SCALE GENOMIC DNA]</scope>
    <source>
        <strain evidence="4 5">DSM 21634</strain>
    </source>
</reference>
<dbReference type="InterPro" id="IPR006665">
    <property type="entry name" value="OmpA-like"/>
</dbReference>
<dbReference type="Gene3D" id="1.25.40.590">
    <property type="entry name" value="Type IV / VI secretion system, DotU"/>
    <property type="match status" value="1"/>
</dbReference>
<dbReference type="OrthoDB" id="345640at2"/>
<dbReference type="InterPro" id="IPR038522">
    <property type="entry name" value="T4/T6SS_DotU_sf"/>
</dbReference>
<dbReference type="GO" id="GO:0016020">
    <property type="term" value="C:membrane"/>
    <property type="evidence" value="ECO:0007669"/>
    <property type="project" value="UniProtKB-UniRule"/>
</dbReference>
<dbReference type="InterPro" id="IPR017733">
    <property type="entry name" value="OmpA-like_dom_proteobacteria"/>
</dbReference>
<protein>
    <submittedName>
        <fullName evidence="4">Type VI secretion system protein ImpK</fullName>
    </submittedName>
</protein>
<proteinExistence type="predicted"/>
<evidence type="ECO:0000313" key="5">
    <source>
        <dbReference type="Proteomes" id="UP000252884"/>
    </source>
</evidence>
<feature type="region of interest" description="Disordered" evidence="2">
    <location>
        <begin position="1"/>
        <end position="34"/>
    </location>
</feature>
<dbReference type="RefSeq" id="WP_114465353.1">
    <property type="nucleotide sequence ID" value="NZ_QPJK01000001.1"/>
</dbReference>
<accession>A0A368Y641</accession>
<keyword evidence="1" id="KW-0472">Membrane</keyword>
<evidence type="ECO:0000256" key="1">
    <source>
        <dbReference type="PROSITE-ProRule" id="PRU00473"/>
    </source>
</evidence>
<dbReference type="SUPFAM" id="SSF103088">
    <property type="entry name" value="OmpA-like"/>
    <property type="match status" value="1"/>
</dbReference>
<dbReference type="PROSITE" id="PS51123">
    <property type="entry name" value="OMPA_2"/>
    <property type="match status" value="1"/>
</dbReference>
<dbReference type="EMBL" id="QPJK01000001">
    <property type="protein sequence ID" value="RCW75760.1"/>
    <property type="molecule type" value="Genomic_DNA"/>
</dbReference>
<dbReference type="NCBIfam" id="NF038228">
    <property type="entry name" value="IcmH_DotU_IVB"/>
    <property type="match status" value="1"/>
</dbReference>